<dbReference type="GO" id="GO:0016020">
    <property type="term" value="C:membrane"/>
    <property type="evidence" value="ECO:0007669"/>
    <property type="project" value="TreeGrafter"/>
</dbReference>
<protein>
    <submittedName>
        <fullName evidence="3">Hydrolase</fullName>
    </submittedName>
</protein>
<keyword evidence="4" id="KW-1185">Reference proteome</keyword>
<reference evidence="3 4" key="1">
    <citation type="submission" date="2015-07" db="EMBL/GenBank/DDBJ databases">
        <authorList>
            <person name="Noorani M."/>
        </authorList>
    </citation>
    <scope>NUCLEOTIDE SEQUENCE [LARGE SCALE GENOMIC DNA]</scope>
    <source>
        <strain evidence="3 4">KCTC 42284</strain>
    </source>
</reference>
<evidence type="ECO:0000313" key="3">
    <source>
        <dbReference type="EMBL" id="AKS40547.1"/>
    </source>
</evidence>
<dbReference type="InterPro" id="IPR050266">
    <property type="entry name" value="AB_hydrolase_sf"/>
</dbReference>
<evidence type="ECO:0000313" key="4">
    <source>
        <dbReference type="Proteomes" id="UP000066624"/>
    </source>
</evidence>
<comment type="similarity">
    <text evidence="1">Belongs to the AB hydrolase superfamily.</text>
</comment>
<keyword evidence="2 3" id="KW-0378">Hydrolase</keyword>
<dbReference type="Gene3D" id="3.40.50.1820">
    <property type="entry name" value="alpha/beta hydrolase"/>
    <property type="match status" value="1"/>
</dbReference>
<dbReference type="PANTHER" id="PTHR43798">
    <property type="entry name" value="MONOACYLGLYCEROL LIPASE"/>
    <property type="match status" value="1"/>
</dbReference>
<dbReference type="EMBL" id="CP012154">
    <property type="protein sequence ID" value="AKS40547.1"/>
    <property type="molecule type" value="Genomic_DNA"/>
</dbReference>
<name>A0A0K0XSE8_9GAMM</name>
<dbReference type="PRINTS" id="PR00111">
    <property type="entry name" value="ABHYDROLASE"/>
</dbReference>
<dbReference type="PANTHER" id="PTHR43798:SF14">
    <property type="entry name" value="SERINE HYDROLASE-LIKE PROTEIN DDB_G0286239"/>
    <property type="match status" value="1"/>
</dbReference>
<dbReference type="SUPFAM" id="SSF53474">
    <property type="entry name" value="alpha/beta-Hydrolases"/>
    <property type="match status" value="1"/>
</dbReference>
<dbReference type="AlphaFoldDB" id="A0A0K0XSE8"/>
<dbReference type="Proteomes" id="UP000066624">
    <property type="component" value="Chromosome"/>
</dbReference>
<dbReference type="Pfam" id="PF00561">
    <property type="entry name" value="Abhydrolase_1"/>
    <property type="match status" value="1"/>
</dbReference>
<dbReference type="GO" id="GO:0016787">
    <property type="term" value="F:hydrolase activity"/>
    <property type="evidence" value="ECO:0007669"/>
    <property type="project" value="UniProtKB-KW"/>
</dbReference>
<gene>
    <name evidence="3" type="ORF">WM2015_158</name>
</gene>
<dbReference type="InterPro" id="IPR029058">
    <property type="entry name" value="AB_hydrolase_fold"/>
</dbReference>
<evidence type="ECO:0000256" key="1">
    <source>
        <dbReference type="ARBA" id="ARBA00008645"/>
    </source>
</evidence>
<dbReference type="KEGG" id="wma:WM2015_158"/>
<accession>A0A0K0XSE8</accession>
<dbReference type="InterPro" id="IPR000073">
    <property type="entry name" value="AB_hydrolase_1"/>
</dbReference>
<dbReference type="RefSeq" id="WP_049724253.1">
    <property type="nucleotide sequence ID" value="NZ_CP012154.1"/>
</dbReference>
<organism evidence="3 4">
    <name type="scientific">Wenzhouxiangella marina</name>
    <dbReference type="NCBI Taxonomy" id="1579979"/>
    <lineage>
        <taxon>Bacteria</taxon>
        <taxon>Pseudomonadati</taxon>
        <taxon>Pseudomonadota</taxon>
        <taxon>Gammaproteobacteria</taxon>
        <taxon>Chromatiales</taxon>
        <taxon>Wenzhouxiangellaceae</taxon>
        <taxon>Wenzhouxiangella</taxon>
    </lineage>
</organism>
<proteinExistence type="inferred from homology"/>
<sequence>MTPFEWPELGLAGLRQTRGERPVLALHGWLDNARSHAPLAPYLDGIDLVALEFPGHGRSRPRPEGVRYHFDDYVFDVLAAADRLGWSDFHLLGHSLGGAVACLTAAACPERVRSLVLIEGLGPISAPPDRAAAGWRQARRGSHLRPRRQHPTPASAVAARARNSDLDERCAELLAERGLVEQDGGFVWGHDLRLTWPSTQRYTEAQVLDLIAAIECPVMNLYSDPPSGLVPARLLQRRLAALRKGQWRAFPGGHHLHMHHPDQLGPVIQEFFDV</sequence>
<evidence type="ECO:0000256" key="2">
    <source>
        <dbReference type="ARBA" id="ARBA00022801"/>
    </source>
</evidence>
<dbReference type="STRING" id="1579979.WM2015_158"/>